<proteinExistence type="predicted"/>
<dbReference type="EMBL" id="GBXM01100064">
    <property type="protein sequence ID" value="JAH08513.1"/>
    <property type="molecule type" value="Transcribed_RNA"/>
</dbReference>
<protein>
    <submittedName>
        <fullName evidence="1">Uncharacterized protein</fullName>
    </submittedName>
</protein>
<dbReference type="AlphaFoldDB" id="A0A0E9PXB2"/>
<reference evidence="1" key="1">
    <citation type="submission" date="2014-11" db="EMBL/GenBank/DDBJ databases">
        <authorList>
            <person name="Amaro Gonzalez C."/>
        </authorList>
    </citation>
    <scope>NUCLEOTIDE SEQUENCE</scope>
</reference>
<reference evidence="1" key="2">
    <citation type="journal article" date="2015" name="Fish Shellfish Immunol.">
        <title>Early steps in the European eel (Anguilla anguilla)-Vibrio vulnificus interaction in the gills: Role of the RtxA13 toxin.</title>
        <authorList>
            <person name="Callol A."/>
            <person name="Pajuelo D."/>
            <person name="Ebbesson L."/>
            <person name="Teles M."/>
            <person name="MacKenzie S."/>
            <person name="Amaro C."/>
        </authorList>
    </citation>
    <scope>NUCLEOTIDE SEQUENCE</scope>
</reference>
<organism evidence="1">
    <name type="scientific">Anguilla anguilla</name>
    <name type="common">European freshwater eel</name>
    <name type="synonym">Muraena anguilla</name>
    <dbReference type="NCBI Taxonomy" id="7936"/>
    <lineage>
        <taxon>Eukaryota</taxon>
        <taxon>Metazoa</taxon>
        <taxon>Chordata</taxon>
        <taxon>Craniata</taxon>
        <taxon>Vertebrata</taxon>
        <taxon>Euteleostomi</taxon>
        <taxon>Actinopterygii</taxon>
        <taxon>Neopterygii</taxon>
        <taxon>Teleostei</taxon>
        <taxon>Anguilliformes</taxon>
        <taxon>Anguillidae</taxon>
        <taxon>Anguilla</taxon>
    </lineage>
</organism>
<name>A0A0E9PXB2_ANGAN</name>
<evidence type="ECO:0000313" key="1">
    <source>
        <dbReference type="EMBL" id="JAH08513.1"/>
    </source>
</evidence>
<accession>A0A0E9PXB2</accession>
<sequence>MASTSDSGTLQWKRHTKRMKKDAEIVETYKYLHRDKHNELVLTTCTTHSKLLILAYCSF</sequence>